<keyword evidence="4 10" id="KW-0812">Transmembrane</keyword>
<dbReference type="EC" id="2.3.1.275" evidence="10"/>
<evidence type="ECO:0000256" key="8">
    <source>
        <dbReference type="ARBA" id="ARBA00023209"/>
    </source>
</evidence>
<comment type="caution">
    <text evidence="11">The sequence shown here is derived from an EMBL/GenBank/DDBJ whole genome shotgun (WGS) entry which is preliminary data.</text>
</comment>
<evidence type="ECO:0000256" key="10">
    <source>
        <dbReference type="HAMAP-Rule" id="MF_01043"/>
    </source>
</evidence>
<dbReference type="HAMAP" id="MF_01043">
    <property type="entry name" value="PlsY"/>
    <property type="match status" value="1"/>
</dbReference>
<gene>
    <name evidence="10" type="primary">plsY</name>
    <name evidence="11" type="ORF">CWE08_08745</name>
</gene>
<dbReference type="EMBL" id="PIPJ01000006">
    <property type="protein sequence ID" value="RUO19992.1"/>
    <property type="molecule type" value="Genomic_DNA"/>
</dbReference>
<dbReference type="AlphaFoldDB" id="A0A432VU28"/>
<dbReference type="OrthoDB" id="9777124at2"/>
<dbReference type="UniPathway" id="UPA00085"/>
<feature type="transmembrane region" description="Helical" evidence="10">
    <location>
        <begin position="81"/>
        <end position="100"/>
    </location>
</feature>
<feature type="transmembrane region" description="Helical" evidence="10">
    <location>
        <begin position="156"/>
        <end position="175"/>
    </location>
</feature>
<comment type="subcellular location">
    <subcellularLocation>
        <location evidence="10">Cell membrane</location>
        <topology evidence="10">Multi-pass membrane protein</topology>
    </subcellularLocation>
</comment>
<dbReference type="Proteomes" id="UP000288395">
    <property type="component" value="Unassembled WGS sequence"/>
</dbReference>
<evidence type="ECO:0000256" key="3">
    <source>
        <dbReference type="ARBA" id="ARBA00022679"/>
    </source>
</evidence>
<dbReference type="Pfam" id="PF02660">
    <property type="entry name" value="G3P_acyltransf"/>
    <property type="match status" value="1"/>
</dbReference>
<comment type="similarity">
    <text evidence="10">Belongs to the PlsY family.</text>
</comment>
<dbReference type="RefSeq" id="WP_126767567.1">
    <property type="nucleotide sequence ID" value="NZ_PIPJ01000006.1"/>
</dbReference>
<dbReference type="GO" id="GO:0008654">
    <property type="term" value="P:phospholipid biosynthetic process"/>
    <property type="evidence" value="ECO:0007669"/>
    <property type="project" value="UniProtKB-UniRule"/>
</dbReference>
<keyword evidence="3 10" id="KW-0808">Transferase</keyword>
<evidence type="ECO:0000313" key="11">
    <source>
        <dbReference type="EMBL" id="RUO19992.1"/>
    </source>
</evidence>
<comment type="function">
    <text evidence="10">Catalyzes the transfer of an acyl group from acyl-phosphate (acyl-PO(4)) to glycerol-3-phosphate (G3P) to form lysophosphatidic acid (LPA). This enzyme utilizes acyl-phosphate as fatty acyl donor, but not acyl-CoA or acyl-ACP.</text>
</comment>
<organism evidence="11 12">
    <name type="scientific">Aliidiomarina iranensis</name>
    <dbReference type="NCBI Taxonomy" id="1434071"/>
    <lineage>
        <taxon>Bacteria</taxon>
        <taxon>Pseudomonadati</taxon>
        <taxon>Pseudomonadota</taxon>
        <taxon>Gammaproteobacteria</taxon>
        <taxon>Alteromonadales</taxon>
        <taxon>Idiomarinaceae</taxon>
        <taxon>Aliidiomarina</taxon>
    </lineage>
</organism>
<dbReference type="InterPro" id="IPR003811">
    <property type="entry name" value="G3P_acylTferase_PlsY"/>
</dbReference>
<evidence type="ECO:0000313" key="12">
    <source>
        <dbReference type="Proteomes" id="UP000288395"/>
    </source>
</evidence>
<keyword evidence="8 10" id="KW-0594">Phospholipid biosynthesis</keyword>
<keyword evidence="2 10" id="KW-0444">Lipid biosynthesis</keyword>
<evidence type="ECO:0000256" key="4">
    <source>
        <dbReference type="ARBA" id="ARBA00022692"/>
    </source>
</evidence>
<evidence type="ECO:0000256" key="1">
    <source>
        <dbReference type="ARBA" id="ARBA00022475"/>
    </source>
</evidence>
<dbReference type="NCBIfam" id="TIGR00023">
    <property type="entry name" value="glycerol-3-phosphate 1-O-acyltransferase PlsY"/>
    <property type="match status" value="1"/>
</dbReference>
<keyword evidence="7 10" id="KW-0472">Membrane</keyword>
<keyword evidence="5 10" id="KW-1133">Transmembrane helix</keyword>
<dbReference type="GO" id="GO:0043772">
    <property type="term" value="F:acyl-phosphate glycerol-3-phosphate acyltransferase activity"/>
    <property type="evidence" value="ECO:0007669"/>
    <property type="project" value="UniProtKB-UniRule"/>
</dbReference>
<dbReference type="PANTHER" id="PTHR30309:SF0">
    <property type="entry name" value="GLYCEROL-3-PHOSPHATE ACYLTRANSFERASE-RELATED"/>
    <property type="match status" value="1"/>
</dbReference>
<reference evidence="12" key="1">
    <citation type="journal article" date="2018" name="Front. Microbiol.">
        <title>Genome-Based Analysis Reveals the Taxonomy and Diversity of the Family Idiomarinaceae.</title>
        <authorList>
            <person name="Liu Y."/>
            <person name="Lai Q."/>
            <person name="Shao Z."/>
        </authorList>
    </citation>
    <scope>NUCLEOTIDE SEQUENCE [LARGE SCALE GENOMIC DNA]</scope>
    <source>
        <strain evidence="12">GBPy7</strain>
    </source>
</reference>
<evidence type="ECO:0000256" key="5">
    <source>
        <dbReference type="ARBA" id="ARBA00022989"/>
    </source>
</evidence>
<name>A0A432VU28_9GAMM</name>
<dbReference type="PANTHER" id="PTHR30309">
    <property type="entry name" value="INNER MEMBRANE PROTEIN YGIH"/>
    <property type="match status" value="1"/>
</dbReference>
<keyword evidence="12" id="KW-1185">Reference proteome</keyword>
<comment type="pathway">
    <text evidence="10">Lipid metabolism; phospholipid metabolism.</text>
</comment>
<protein>
    <recommendedName>
        <fullName evidence="10">Glycerol-3-phosphate acyltransferase</fullName>
    </recommendedName>
    <alternativeName>
        <fullName evidence="10">Acyl-PO4 G3P acyltransferase</fullName>
    </alternativeName>
    <alternativeName>
        <fullName evidence="10">Acyl-phosphate--glycerol-3-phosphate acyltransferase</fullName>
    </alternativeName>
    <alternativeName>
        <fullName evidence="10">G3P acyltransferase</fullName>
        <shortName evidence="10">GPAT</shortName>
        <ecNumber evidence="10">2.3.1.275</ecNumber>
    </alternativeName>
    <alternativeName>
        <fullName evidence="10">Lysophosphatidic acid synthase</fullName>
        <shortName evidence="10">LPA synthase</shortName>
    </alternativeName>
</protein>
<proteinExistence type="inferred from homology"/>
<dbReference type="GO" id="GO:0005886">
    <property type="term" value="C:plasma membrane"/>
    <property type="evidence" value="ECO:0007669"/>
    <property type="project" value="UniProtKB-SubCell"/>
</dbReference>
<keyword evidence="11" id="KW-0012">Acyltransferase</keyword>
<dbReference type="SMART" id="SM01207">
    <property type="entry name" value="G3P_acyltransf"/>
    <property type="match status" value="1"/>
</dbReference>
<feature type="transmembrane region" description="Helical" evidence="10">
    <location>
        <begin position="112"/>
        <end position="136"/>
    </location>
</feature>
<evidence type="ECO:0000256" key="6">
    <source>
        <dbReference type="ARBA" id="ARBA00023098"/>
    </source>
</evidence>
<evidence type="ECO:0000256" key="2">
    <source>
        <dbReference type="ARBA" id="ARBA00022516"/>
    </source>
</evidence>
<comment type="caution">
    <text evidence="10">Lacks conserved residue(s) required for the propagation of feature annotation.</text>
</comment>
<comment type="catalytic activity">
    <reaction evidence="10">
        <text>an acyl phosphate + sn-glycerol 3-phosphate = a 1-acyl-sn-glycero-3-phosphate + phosphate</text>
        <dbReference type="Rhea" id="RHEA:34075"/>
        <dbReference type="ChEBI" id="CHEBI:43474"/>
        <dbReference type="ChEBI" id="CHEBI:57597"/>
        <dbReference type="ChEBI" id="CHEBI:57970"/>
        <dbReference type="ChEBI" id="CHEBI:59918"/>
        <dbReference type="EC" id="2.3.1.275"/>
    </reaction>
</comment>
<keyword evidence="6 10" id="KW-0443">Lipid metabolism</keyword>
<sequence>MSALALLMIVFAYLLGSVSSAIIVCKAFSLDDPRLRGSGNPGTTNVYRLGGPVPAGLTLLGDILKGMIPVWAAYYLDLSPIILGLVAIAACLGHIYPLYFKFQGGKAVATALGAMFPVASEMALLLIVTWVIVFWVSRVSSLAALITVALSPVYAWFIKPQYTVPAIMLAALIIWRHRTNIIRLWRGTEVSFQRKAKKKPSTSQKPNE</sequence>
<evidence type="ECO:0000256" key="9">
    <source>
        <dbReference type="ARBA" id="ARBA00023264"/>
    </source>
</evidence>
<evidence type="ECO:0000256" key="7">
    <source>
        <dbReference type="ARBA" id="ARBA00023136"/>
    </source>
</evidence>
<accession>A0A432VU28</accession>
<keyword evidence="1 10" id="KW-1003">Cell membrane</keyword>
<keyword evidence="9 10" id="KW-1208">Phospholipid metabolism</keyword>
<comment type="subunit">
    <text evidence="10">Probably interacts with PlsX.</text>
</comment>